<evidence type="ECO:0000313" key="3">
    <source>
        <dbReference type="Proteomes" id="UP000593846"/>
    </source>
</evidence>
<name>A0A7U3RXQ6_9CYAN</name>
<proteinExistence type="predicted"/>
<organism evidence="2 3">
    <name type="scientific">Anabaenopsis elenkinii CCIBt3563</name>
    <dbReference type="NCBI Taxonomy" id="2779889"/>
    <lineage>
        <taxon>Bacteria</taxon>
        <taxon>Bacillati</taxon>
        <taxon>Cyanobacteriota</taxon>
        <taxon>Cyanophyceae</taxon>
        <taxon>Nostocales</taxon>
        <taxon>Nodulariaceae</taxon>
        <taxon>Anabaenopsis</taxon>
    </lineage>
</organism>
<dbReference type="KEGG" id="aee:IM676_10865"/>
<dbReference type="AlphaFoldDB" id="A0A7U3RXQ6"/>
<sequence length="177" mass="19910">MSESLESPTVDKLTELPPLNYHMTTSESQEKNTFRLLEERLIANNQKSKIGEVVIRKEIETQILKVPVRREKLIVEQVSPEHKQLAEIDLTQGDISGLELMEEDRALGTVFNGHVTVTGEFSSPKIASLLLNAIALEKNHGCEQVKITIAVADESLKKKYQEWFARCSPGEKPQVSK</sequence>
<gene>
    <name evidence="2" type="ORF">IM676_10865</name>
</gene>
<keyword evidence="3" id="KW-1185">Reference proteome</keyword>
<dbReference type="Pfam" id="PF09557">
    <property type="entry name" value="DUF2382"/>
    <property type="match status" value="1"/>
</dbReference>
<evidence type="ECO:0000259" key="1">
    <source>
        <dbReference type="Pfam" id="PF09557"/>
    </source>
</evidence>
<dbReference type="EMBL" id="CP063311">
    <property type="protein sequence ID" value="QOV21278.1"/>
    <property type="molecule type" value="Genomic_DNA"/>
</dbReference>
<protein>
    <submittedName>
        <fullName evidence="2">DUF2382 domain-containing protein</fullName>
    </submittedName>
</protein>
<dbReference type="RefSeq" id="WP_200986937.1">
    <property type="nucleotide sequence ID" value="NZ_CP063311.1"/>
</dbReference>
<evidence type="ECO:0000313" key="2">
    <source>
        <dbReference type="EMBL" id="QOV21278.1"/>
    </source>
</evidence>
<accession>A0A7U3RXQ6</accession>
<dbReference type="Proteomes" id="UP000593846">
    <property type="component" value="Chromosome"/>
</dbReference>
<reference evidence="3" key="1">
    <citation type="submission" date="2020-10" db="EMBL/GenBank/DDBJ databases">
        <title>Genome-based taxonomic classification of the species Anabaenopsis elenkinii.</title>
        <authorList>
            <person name="Delbaje E."/>
            <person name="Andreote A.P.D."/>
            <person name="Pellegrinetti T.A."/>
            <person name="Cruz R.B."/>
            <person name="Branco L.H.Z."/>
            <person name="Fiore M.F."/>
        </authorList>
    </citation>
    <scope>NUCLEOTIDE SEQUENCE [LARGE SCALE GENOMIC DNA]</scope>
    <source>
        <strain evidence="3">CCIBt3563</strain>
    </source>
</reference>
<dbReference type="InterPro" id="IPR019060">
    <property type="entry name" value="DUF2382"/>
</dbReference>
<feature type="domain" description="DUF2382" evidence="1">
    <location>
        <begin position="35"/>
        <end position="103"/>
    </location>
</feature>